<feature type="transmembrane region" description="Helical" evidence="6">
    <location>
        <begin position="195"/>
        <end position="217"/>
    </location>
</feature>
<protein>
    <submittedName>
        <fullName evidence="8">ABC transporter permease</fullName>
    </submittedName>
</protein>
<evidence type="ECO:0000256" key="3">
    <source>
        <dbReference type="ARBA" id="ARBA00022692"/>
    </source>
</evidence>
<dbReference type="OrthoDB" id="1952619at2"/>
<dbReference type="RefSeq" id="WP_141447352.1">
    <property type="nucleotide sequence ID" value="NZ_CP041217.1"/>
</dbReference>
<evidence type="ECO:0000256" key="6">
    <source>
        <dbReference type="SAM" id="Phobius"/>
    </source>
</evidence>
<feature type="transmembrane region" description="Helical" evidence="6">
    <location>
        <begin position="305"/>
        <end position="325"/>
    </location>
</feature>
<evidence type="ECO:0000259" key="7">
    <source>
        <dbReference type="Pfam" id="PF12698"/>
    </source>
</evidence>
<evidence type="ECO:0000256" key="1">
    <source>
        <dbReference type="ARBA" id="ARBA00004651"/>
    </source>
</evidence>
<gene>
    <name evidence="8" type="ORF">FFV09_08070</name>
</gene>
<dbReference type="Proteomes" id="UP000316968">
    <property type="component" value="Chromosome"/>
</dbReference>
<keyword evidence="3 6" id="KW-0812">Transmembrane</keyword>
<dbReference type="KEGG" id="saca:FFV09_08070"/>
<dbReference type="PANTHER" id="PTHR30294:SF29">
    <property type="entry name" value="MULTIDRUG ABC TRANSPORTER PERMEASE YBHS-RELATED"/>
    <property type="match status" value="1"/>
</dbReference>
<dbReference type="AlphaFoldDB" id="A0A4Y6USY1"/>
<keyword evidence="9" id="KW-1185">Reference proteome</keyword>
<proteinExistence type="predicted"/>
<reference evidence="8 9" key="1">
    <citation type="submission" date="2019-06" db="EMBL/GenBank/DDBJ databases">
        <title>Saccharibacillus brassicae sp. nov., an endophytic bacterium isolated from Chinese cabbage seeds (Brassica pekinensis).</title>
        <authorList>
            <person name="Jiang L."/>
            <person name="Lee J."/>
            <person name="Kim S.W."/>
        </authorList>
    </citation>
    <scope>NUCLEOTIDE SEQUENCE [LARGE SCALE GENOMIC DNA]</scope>
    <source>
        <strain evidence="9">KCTC 43072 / ATSA2</strain>
    </source>
</reference>
<keyword evidence="5 6" id="KW-0472">Membrane</keyword>
<dbReference type="InterPro" id="IPR051449">
    <property type="entry name" value="ABC-2_transporter_component"/>
</dbReference>
<evidence type="ECO:0000256" key="5">
    <source>
        <dbReference type="ARBA" id="ARBA00023136"/>
    </source>
</evidence>
<dbReference type="Pfam" id="PF12698">
    <property type="entry name" value="ABC2_membrane_3"/>
    <property type="match status" value="1"/>
</dbReference>
<dbReference type="PANTHER" id="PTHR30294">
    <property type="entry name" value="MEMBRANE COMPONENT OF ABC TRANSPORTER YHHJ-RELATED"/>
    <property type="match status" value="1"/>
</dbReference>
<evidence type="ECO:0000256" key="4">
    <source>
        <dbReference type="ARBA" id="ARBA00022989"/>
    </source>
</evidence>
<sequence length="387" mass="41203">MRTFYVVALHQLKRTLRMRTVPINLFLLPLIIIFLLGTALAGVTDAGNTEDANIEPVRLAFVQGEVSPLVDGYLAEAGVAAYIDVVEAADRAQADSMLRSGTADYALVVPADFDGAVMSGGASSLELIRGKSQSDNRVAENVLRPFVDAINDRSAAAGLLGPQVLEAYAQLPAPASQVQSGALGAEGTSYTAFQYYAASMLIMFVMYAGLSLSSSLYGERENRTLQRMYAMPIRPVYLFAGKVAAAGAVAGMQALTIVLVSKWVFGVDWGAQPLLLIGVCLLMILFTMGMSIAVTFLTTSQAQSASIIQGLIVGMTFLSGGFVPFEGWLQRLGDFTMNRWAAESMLRMMLHEPSAHVGASIGILAAVSVGVLAIALAIYARKGYAYE</sequence>
<feature type="transmembrane region" description="Helical" evidence="6">
    <location>
        <begin position="273"/>
        <end position="298"/>
    </location>
</feature>
<dbReference type="InterPro" id="IPR013525">
    <property type="entry name" value="ABC2_TM"/>
</dbReference>
<accession>A0A4Y6USY1</accession>
<organism evidence="8 9">
    <name type="scientific">Saccharibacillus brassicae</name>
    <dbReference type="NCBI Taxonomy" id="2583377"/>
    <lineage>
        <taxon>Bacteria</taxon>
        <taxon>Bacillati</taxon>
        <taxon>Bacillota</taxon>
        <taxon>Bacilli</taxon>
        <taxon>Bacillales</taxon>
        <taxon>Paenibacillaceae</taxon>
        <taxon>Saccharibacillus</taxon>
    </lineage>
</organism>
<comment type="subcellular location">
    <subcellularLocation>
        <location evidence="1">Cell membrane</location>
        <topology evidence="1">Multi-pass membrane protein</topology>
    </subcellularLocation>
</comment>
<dbReference type="GO" id="GO:0005886">
    <property type="term" value="C:plasma membrane"/>
    <property type="evidence" value="ECO:0007669"/>
    <property type="project" value="UniProtKB-SubCell"/>
</dbReference>
<feature type="transmembrane region" description="Helical" evidence="6">
    <location>
        <begin position="237"/>
        <end position="261"/>
    </location>
</feature>
<keyword evidence="4 6" id="KW-1133">Transmembrane helix</keyword>
<evidence type="ECO:0000256" key="2">
    <source>
        <dbReference type="ARBA" id="ARBA00022475"/>
    </source>
</evidence>
<evidence type="ECO:0000313" key="8">
    <source>
        <dbReference type="EMBL" id="QDH20803.1"/>
    </source>
</evidence>
<evidence type="ECO:0000313" key="9">
    <source>
        <dbReference type="Proteomes" id="UP000316968"/>
    </source>
</evidence>
<dbReference type="EMBL" id="CP041217">
    <property type="protein sequence ID" value="QDH20803.1"/>
    <property type="molecule type" value="Genomic_DNA"/>
</dbReference>
<dbReference type="GO" id="GO:0140359">
    <property type="term" value="F:ABC-type transporter activity"/>
    <property type="evidence" value="ECO:0007669"/>
    <property type="project" value="InterPro"/>
</dbReference>
<keyword evidence="2" id="KW-1003">Cell membrane</keyword>
<name>A0A4Y6USY1_SACBS</name>
<feature type="domain" description="ABC-2 type transporter transmembrane" evidence="7">
    <location>
        <begin position="25"/>
        <end position="376"/>
    </location>
</feature>
<feature type="transmembrane region" description="Helical" evidence="6">
    <location>
        <begin position="355"/>
        <end position="380"/>
    </location>
</feature>